<protein>
    <submittedName>
        <fullName evidence="1">Uncharacterized protein</fullName>
    </submittedName>
</protein>
<evidence type="ECO:0000313" key="2">
    <source>
        <dbReference type="Proteomes" id="UP000503412"/>
    </source>
</evidence>
<dbReference type="EMBL" id="MT002975">
    <property type="protein sequence ID" value="QIC52906.1"/>
    <property type="molecule type" value="Genomic_DNA"/>
</dbReference>
<sequence>MEVARQYCGLPLPEDALRELVGVVAPYIKKTPQEFTESVRRAAMEQGSIYQRNGSLPGFCANVGAIYGRYGK</sequence>
<organism evidence="1 2">
    <name type="scientific">Brucella phage EF4</name>
    <dbReference type="NCBI Taxonomy" id="2706778"/>
    <lineage>
        <taxon>Viruses</taxon>
        <taxon>Duplodnaviria</taxon>
        <taxon>Heunggongvirae</taxon>
        <taxon>Uroviricota</taxon>
        <taxon>Caudoviricetes</taxon>
        <taxon>Perisivirus</taxon>
        <taxon>Perisivirus Pr</taxon>
    </lineage>
</organism>
<dbReference type="Proteomes" id="UP000503412">
    <property type="component" value="Segment"/>
</dbReference>
<accession>A0A6C0X283</accession>
<evidence type="ECO:0000313" key="1">
    <source>
        <dbReference type="EMBL" id="QIC52906.1"/>
    </source>
</evidence>
<reference evidence="1 2" key="1">
    <citation type="submission" date="2020-01" db="EMBL/GenBank/DDBJ databases">
        <authorList>
            <person name="Cicha C.L."/>
            <person name="Wiedenheft B."/>
        </authorList>
    </citation>
    <scope>NUCLEOTIDE SEQUENCE [LARGE SCALE GENOMIC DNA]</scope>
</reference>
<proteinExistence type="predicted"/>
<name>A0A6C0X283_9CAUD</name>